<dbReference type="RefSeq" id="WP_046376320.1">
    <property type="nucleotide sequence ID" value="NZ_CP010429.1"/>
</dbReference>
<dbReference type="AlphaFoldDB" id="A0A0E3V648"/>
<dbReference type="GO" id="GO:0008483">
    <property type="term" value="F:transaminase activity"/>
    <property type="evidence" value="ECO:0007669"/>
    <property type="project" value="UniProtKB-KW"/>
</dbReference>
<evidence type="ECO:0000313" key="7">
    <source>
        <dbReference type="Proteomes" id="UP000033054"/>
    </source>
</evidence>
<gene>
    <name evidence="6" type="ORF">SD10_07135</name>
</gene>
<dbReference type="Pfam" id="PF00202">
    <property type="entry name" value="Aminotran_3"/>
    <property type="match status" value="1"/>
</dbReference>
<dbReference type="Proteomes" id="UP000033054">
    <property type="component" value="Chromosome"/>
</dbReference>
<dbReference type="PANTHER" id="PTHR11986:SF79">
    <property type="entry name" value="ACETYLORNITHINE AMINOTRANSFERASE, MITOCHONDRIAL"/>
    <property type="match status" value="1"/>
</dbReference>
<dbReference type="GO" id="GO:0042802">
    <property type="term" value="F:identical protein binding"/>
    <property type="evidence" value="ECO:0007669"/>
    <property type="project" value="TreeGrafter"/>
</dbReference>
<dbReference type="Gene3D" id="3.90.1150.10">
    <property type="entry name" value="Aspartate Aminotransferase, domain 1"/>
    <property type="match status" value="1"/>
</dbReference>
<dbReference type="FunFam" id="3.40.640.10:FF:000100">
    <property type="entry name" value="Putative acetylornithine aminotransferase"/>
    <property type="match status" value="1"/>
</dbReference>
<organism evidence="6 7">
    <name type="scientific">Spirosoma radiotolerans</name>
    <dbReference type="NCBI Taxonomy" id="1379870"/>
    <lineage>
        <taxon>Bacteria</taxon>
        <taxon>Pseudomonadati</taxon>
        <taxon>Bacteroidota</taxon>
        <taxon>Cytophagia</taxon>
        <taxon>Cytophagales</taxon>
        <taxon>Cytophagaceae</taxon>
        <taxon>Spirosoma</taxon>
    </lineage>
</organism>
<reference evidence="6 7" key="1">
    <citation type="journal article" date="2014" name="Curr. Microbiol.">
        <title>Spirosoma radiotolerans sp. nov., a gamma-radiation-resistant bacterium isolated from gamma ray-irradiated soil.</title>
        <authorList>
            <person name="Lee J.J."/>
            <person name="Srinivasan S."/>
            <person name="Lim S."/>
            <person name="Joe M."/>
            <person name="Im S."/>
            <person name="Bae S.I."/>
            <person name="Park K.R."/>
            <person name="Han J.H."/>
            <person name="Park S.H."/>
            <person name="Joo B.M."/>
            <person name="Park S.J."/>
            <person name="Kim M.K."/>
        </authorList>
    </citation>
    <scope>NUCLEOTIDE SEQUENCE [LARGE SCALE GENOMIC DNA]</scope>
    <source>
        <strain evidence="6 7">DG5A</strain>
    </source>
</reference>
<protein>
    <submittedName>
        <fullName evidence="6">Acetylornithine aminotransferase</fullName>
    </submittedName>
</protein>
<dbReference type="KEGG" id="srd:SD10_07135"/>
<dbReference type="GO" id="GO:0030170">
    <property type="term" value="F:pyridoxal phosphate binding"/>
    <property type="evidence" value="ECO:0007669"/>
    <property type="project" value="InterPro"/>
</dbReference>
<dbReference type="InterPro" id="IPR015422">
    <property type="entry name" value="PyrdxlP-dep_Trfase_small"/>
</dbReference>
<evidence type="ECO:0000256" key="1">
    <source>
        <dbReference type="ARBA" id="ARBA00001933"/>
    </source>
</evidence>
<evidence type="ECO:0000256" key="4">
    <source>
        <dbReference type="ARBA" id="ARBA00022898"/>
    </source>
</evidence>
<dbReference type="InterPro" id="IPR015424">
    <property type="entry name" value="PyrdxlP-dep_Trfase"/>
</dbReference>
<accession>A0A0E3V648</accession>
<dbReference type="InterPro" id="IPR050103">
    <property type="entry name" value="Class-III_PLP-dep_AT"/>
</dbReference>
<dbReference type="STRING" id="1379870.SD10_07135"/>
<dbReference type="SUPFAM" id="SSF53383">
    <property type="entry name" value="PLP-dependent transferases"/>
    <property type="match status" value="1"/>
</dbReference>
<dbReference type="PATRIC" id="fig|1379870.5.peg.1550"/>
<sequence>MAELFNVYPLYDIEPTTAKGSYLWDADGTRYLDLYGGHAVISVGHTHPRYVKALTDQLNKISFYSNSVRIPQQQELADKLGALSDHPDYALFLCNSGAEANENALKLASFHNGRTKVVAFKKSFHGRTAGAVAATDNPAIVAPINYNQHVTFLPFNDSEAALAGITTDTCAVIIEGIQGVGGIQVATDDFLQTLRKRCDETGAVLILDGVQCGYGRSGKFFSHQFSGIEADIISMAKGMGNGFPIGGILISPKFSASYGLLGTTFGGNHLACTAAVAVLDIMKDEGLMENAARMGTYFMDGIRQIGGYKELRGRGLMIGIEYDFPVDSLRKTLLFEHKQFTGVAGKTIIRLLPSLTIGVDEADQFLEALANCLKRKDAMVDAKVAKI</sequence>
<evidence type="ECO:0000313" key="6">
    <source>
        <dbReference type="EMBL" id="AKD54717.1"/>
    </source>
</evidence>
<keyword evidence="3 6" id="KW-0808">Transferase</keyword>
<proteinExistence type="inferred from homology"/>
<evidence type="ECO:0000256" key="5">
    <source>
        <dbReference type="RuleBase" id="RU003560"/>
    </source>
</evidence>
<dbReference type="EMBL" id="CP010429">
    <property type="protein sequence ID" value="AKD54717.1"/>
    <property type="molecule type" value="Genomic_DNA"/>
</dbReference>
<dbReference type="PANTHER" id="PTHR11986">
    <property type="entry name" value="AMINOTRANSFERASE CLASS III"/>
    <property type="match status" value="1"/>
</dbReference>
<keyword evidence="2 6" id="KW-0032">Aminotransferase</keyword>
<dbReference type="CDD" id="cd00610">
    <property type="entry name" value="OAT_like"/>
    <property type="match status" value="1"/>
</dbReference>
<comment type="similarity">
    <text evidence="5">Belongs to the class-III pyridoxal-phosphate-dependent aminotransferase family.</text>
</comment>
<keyword evidence="7" id="KW-1185">Reference proteome</keyword>
<name>A0A0E3V648_9BACT</name>
<dbReference type="InterPro" id="IPR015421">
    <property type="entry name" value="PyrdxlP-dep_Trfase_major"/>
</dbReference>
<dbReference type="InterPro" id="IPR005814">
    <property type="entry name" value="Aminotrans_3"/>
</dbReference>
<dbReference type="OrthoDB" id="9807885at2"/>
<dbReference type="Gene3D" id="3.40.640.10">
    <property type="entry name" value="Type I PLP-dependent aspartate aminotransferase-like (Major domain)"/>
    <property type="match status" value="1"/>
</dbReference>
<dbReference type="PIRSF" id="PIRSF000521">
    <property type="entry name" value="Transaminase_4ab_Lys_Orn"/>
    <property type="match status" value="1"/>
</dbReference>
<evidence type="ECO:0000256" key="3">
    <source>
        <dbReference type="ARBA" id="ARBA00022679"/>
    </source>
</evidence>
<dbReference type="HOGENOM" id="CLU_016922_10_1_10"/>
<evidence type="ECO:0000256" key="2">
    <source>
        <dbReference type="ARBA" id="ARBA00022576"/>
    </source>
</evidence>
<comment type="cofactor">
    <cofactor evidence="1">
        <name>pyridoxal 5'-phosphate</name>
        <dbReference type="ChEBI" id="CHEBI:597326"/>
    </cofactor>
</comment>
<keyword evidence="4 5" id="KW-0663">Pyridoxal phosphate</keyword>